<dbReference type="InterPro" id="IPR014284">
    <property type="entry name" value="RNA_pol_sigma-70_dom"/>
</dbReference>
<comment type="similarity">
    <text evidence="1">Belongs to the sigma-70 factor family. ECF subfamily.</text>
</comment>
<gene>
    <name evidence="8" type="ORF">EAX62_05485</name>
</gene>
<dbReference type="PANTHER" id="PTHR43133">
    <property type="entry name" value="RNA POLYMERASE ECF-TYPE SIGMA FACTO"/>
    <property type="match status" value="1"/>
</dbReference>
<evidence type="ECO:0000313" key="8">
    <source>
        <dbReference type="EMBL" id="RMB62038.1"/>
    </source>
</evidence>
<keyword evidence="2" id="KW-0805">Transcription regulation</keyword>
<evidence type="ECO:0000256" key="5">
    <source>
        <dbReference type="ARBA" id="ARBA00023163"/>
    </source>
</evidence>
<dbReference type="NCBIfam" id="TIGR02937">
    <property type="entry name" value="sigma70-ECF"/>
    <property type="match status" value="1"/>
</dbReference>
<dbReference type="GO" id="GO:0006352">
    <property type="term" value="P:DNA-templated transcription initiation"/>
    <property type="evidence" value="ECO:0007669"/>
    <property type="project" value="InterPro"/>
</dbReference>
<dbReference type="InterPro" id="IPR039425">
    <property type="entry name" value="RNA_pol_sigma-70-like"/>
</dbReference>
<dbReference type="RefSeq" id="WP_121900586.1">
    <property type="nucleotide sequence ID" value="NZ_REFW01000001.1"/>
</dbReference>
<dbReference type="Pfam" id="PF08281">
    <property type="entry name" value="Sigma70_r4_2"/>
    <property type="match status" value="1"/>
</dbReference>
<dbReference type="PANTHER" id="PTHR43133:SF50">
    <property type="entry name" value="ECF RNA POLYMERASE SIGMA FACTOR SIGM"/>
    <property type="match status" value="1"/>
</dbReference>
<evidence type="ECO:0000259" key="6">
    <source>
        <dbReference type="Pfam" id="PF04542"/>
    </source>
</evidence>
<organism evidence="8 9">
    <name type="scientific">Tessaracoccus antarcticus</name>
    <dbReference type="NCBI Taxonomy" id="2479848"/>
    <lineage>
        <taxon>Bacteria</taxon>
        <taxon>Bacillati</taxon>
        <taxon>Actinomycetota</taxon>
        <taxon>Actinomycetes</taxon>
        <taxon>Propionibacteriales</taxon>
        <taxon>Propionibacteriaceae</taxon>
        <taxon>Tessaracoccus</taxon>
    </lineage>
</organism>
<feature type="domain" description="RNA polymerase sigma factor 70 region 4 type 2" evidence="7">
    <location>
        <begin position="105"/>
        <end position="155"/>
    </location>
</feature>
<dbReference type="AlphaFoldDB" id="A0A3M0GCL2"/>
<dbReference type="InterPro" id="IPR013324">
    <property type="entry name" value="RNA_pol_sigma_r3/r4-like"/>
</dbReference>
<dbReference type="EMBL" id="REFW01000001">
    <property type="protein sequence ID" value="RMB62038.1"/>
    <property type="molecule type" value="Genomic_DNA"/>
</dbReference>
<dbReference type="SUPFAM" id="SSF88946">
    <property type="entry name" value="Sigma2 domain of RNA polymerase sigma factors"/>
    <property type="match status" value="1"/>
</dbReference>
<dbReference type="InterPro" id="IPR013325">
    <property type="entry name" value="RNA_pol_sigma_r2"/>
</dbReference>
<keyword evidence="4" id="KW-0238">DNA-binding</keyword>
<evidence type="ECO:0000256" key="4">
    <source>
        <dbReference type="ARBA" id="ARBA00023125"/>
    </source>
</evidence>
<sequence>MEDATDAAAHGIEGFLADRGSGLLRAAWLLTGDDHHAEDLLQSALAKSLGKYDALANDYKFEAYLRTTIYRTFVSWWRRKSWNSETVTQQVPERADDDVPVALRLDVLRALDTLPRMQRAVLSLRYLEDRPIAEVASILGIGEGTVKKYAHRGCVTLQGSVHLTDEEASR</sequence>
<dbReference type="NCBIfam" id="TIGR02983">
    <property type="entry name" value="SigE-fam_strep"/>
    <property type="match status" value="1"/>
</dbReference>
<dbReference type="GO" id="GO:0003677">
    <property type="term" value="F:DNA binding"/>
    <property type="evidence" value="ECO:0007669"/>
    <property type="project" value="UniProtKB-KW"/>
</dbReference>
<dbReference type="InterPro" id="IPR013249">
    <property type="entry name" value="RNA_pol_sigma70_r4_t2"/>
</dbReference>
<proteinExistence type="inferred from homology"/>
<reference evidence="8 9" key="1">
    <citation type="submission" date="2018-10" db="EMBL/GenBank/DDBJ databases">
        <title>Tessaracoccus antarcticuss sp. nov., isolated from sediment.</title>
        <authorList>
            <person name="Zhou L.Y."/>
            <person name="Du Z.J."/>
        </authorList>
    </citation>
    <scope>NUCLEOTIDE SEQUENCE [LARGE SCALE GENOMIC DNA]</scope>
    <source>
        <strain evidence="8 9">JDX10</strain>
    </source>
</reference>
<dbReference type="OrthoDB" id="3728876at2"/>
<keyword evidence="3" id="KW-0731">Sigma factor</keyword>
<dbReference type="InterPro" id="IPR014325">
    <property type="entry name" value="RNA_pol_sigma-E_actinobac"/>
</dbReference>
<dbReference type="InterPro" id="IPR007627">
    <property type="entry name" value="RNA_pol_sigma70_r2"/>
</dbReference>
<dbReference type="Gene3D" id="1.10.10.10">
    <property type="entry name" value="Winged helix-like DNA-binding domain superfamily/Winged helix DNA-binding domain"/>
    <property type="match status" value="1"/>
</dbReference>
<evidence type="ECO:0000256" key="3">
    <source>
        <dbReference type="ARBA" id="ARBA00023082"/>
    </source>
</evidence>
<keyword evidence="9" id="KW-1185">Reference proteome</keyword>
<dbReference type="Gene3D" id="1.10.1740.10">
    <property type="match status" value="1"/>
</dbReference>
<protein>
    <submittedName>
        <fullName evidence="8">SigE family RNA polymerase sigma factor</fullName>
    </submittedName>
</protein>
<dbReference type="InterPro" id="IPR036388">
    <property type="entry name" value="WH-like_DNA-bd_sf"/>
</dbReference>
<keyword evidence="5" id="KW-0804">Transcription</keyword>
<dbReference type="Pfam" id="PF04542">
    <property type="entry name" value="Sigma70_r2"/>
    <property type="match status" value="1"/>
</dbReference>
<evidence type="ECO:0000256" key="1">
    <source>
        <dbReference type="ARBA" id="ARBA00010641"/>
    </source>
</evidence>
<evidence type="ECO:0000313" key="9">
    <source>
        <dbReference type="Proteomes" id="UP000275256"/>
    </source>
</evidence>
<accession>A0A3M0GCL2</accession>
<dbReference type="SUPFAM" id="SSF88659">
    <property type="entry name" value="Sigma3 and sigma4 domains of RNA polymerase sigma factors"/>
    <property type="match status" value="1"/>
</dbReference>
<comment type="caution">
    <text evidence="8">The sequence shown here is derived from an EMBL/GenBank/DDBJ whole genome shotgun (WGS) entry which is preliminary data.</text>
</comment>
<evidence type="ECO:0000256" key="2">
    <source>
        <dbReference type="ARBA" id="ARBA00023015"/>
    </source>
</evidence>
<dbReference type="CDD" id="cd06171">
    <property type="entry name" value="Sigma70_r4"/>
    <property type="match status" value="1"/>
</dbReference>
<dbReference type="Proteomes" id="UP000275256">
    <property type="component" value="Unassembled WGS sequence"/>
</dbReference>
<dbReference type="GO" id="GO:0016987">
    <property type="term" value="F:sigma factor activity"/>
    <property type="evidence" value="ECO:0007669"/>
    <property type="project" value="UniProtKB-KW"/>
</dbReference>
<name>A0A3M0GCL2_9ACTN</name>
<feature type="domain" description="RNA polymerase sigma-70 region 2" evidence="6">
    <location>
        <begin position="23"/>
        <end position="82"/>
    </location>
</feature>
<evidence type="ECO:0000259" key="7">
    <source>
        <dbReference type="Pfam" id="PF08281"/>
    </source>
</evidence>